<evidence type="ECO:0000313" key="3">
    <source>
        <dbReference type="Proteomes" id="UP000632766"/>
    </source>
</evidence>
<organism evidence="2 3">
    <name type="scientific">Amazonocrinis nigriterrae CENA67</name>
    <dbReference type="NCBI Taxonomy" id="2794033"/>
    <lineage>
        <taxon>Bacteria</taxon>
        <taxon>Bacillati</taxon>
        <taxon>Cyanobacteriota</taxon>
        <taxon>Cyanophyceae</taxon>
        <taxon>Nostocales</taxon>
        <taxon>Nostocaceae</taxon>
        <taxon>Amazonocrinis</taxon>
        <taxon>Amazonocrinis nigriterrae</taxon>
    </lineage>
</organism>
<dbReference type="InterPro" id="IPR025587">
    <property type="entry name" value="DUF4351"/>
</dbReference>
<dbReference type="EMBL" id="JAECZC010000009">
    <property type="protein sequence ID" value="MBH8562064.1"/>
    <property type="molecule type" value="Genomic_DNA"/>
</dbReference>
<dbReference type="PANTHER" id="PTHR34613">
    <property type="entry name" value="SLL0800 PROTEIN"/>
    <property type="match status" value="1"/>
</dbReference>
<evidence type="ECO:0000313" key="2">
    <source>
        <dbReference type="EMBL" id="MBH8562064.1"/>
    </source>
</evidence>
<name>A0A8J7HTC6_9NOST</name>
<dbReference type="RefSeq" id="WP_198124039.1">
    <property type="nucleotide sequence ID" value="NZ_JAECZC010000009.1"/>
</dbReference>
<dbReference type="Pfam" id="PF14261">
    <property type="entry name" value="DUF4351"/>
    <property type="match status" value="1"/>
</dbReference>
<dbReference type="PANTHER" id="PTHR34613:SF1">
    <property type="entry name" value="SLL6017 PROTEIN"/>
    <property type="match status" value="1"/>
</dbReference>
<protein>
    <submittedName>
        <fullName evidence="2">DUF4351 domain-containing protein</fullName>
    </submittedName>
</protein>
<keyword evidence="3" id="KW-1185">Reference proteome</keyword>
<sequence length="270" mass="31315">MSYDNACKYLAEQYRAEFVRWLLGVEVQKIEVLKTELTLEPIRADSVTFLQAANQILHIEFQTLATSNPPLNFRMLDYSVRLKRQYRCSVTQVVIFLQETNNEVAFTEEYRDETTIHHYRVVRLWEQDSAVFLSNSALLPLATLTRTNSSQALLAQVAEQIATILDREERQNIASCVEIIAGLRFDKDLIRQLLREDIMRESVIYQDIVQKEAFKLISRQLKRRFGDIDASLVEQVRNLSAEQLENLGEALLDFSQVADLVVWLNQQEQA</sequence>
<dbReference type="AlphaFoldDB" id="A0A8J7HTC6"/>
<evidence type="ECO:0000259" key="1">
    <source>
        <dbReference type="Pfam" id="PF14261"/>
    </source>
</evidence>
<dbReference type="Proteomes" id="UP000632766">
    <property type="component" value="Unassembled WGS sequence"/>
</dbReference>
<proteinExistence type="predicted"/>
<reference evidence="2 3" key="1">
    <citation type="journal article" date="2021" name="Int. J. Syst. Evol. Microbiol.">
        <title>Amazonocrinis nigriterrae gen. nov., sp. nov., Atlanticothrix silvestris gen. nov., sp. nov. and Dendronalium phyllosphericum gen. nov., sp. nov., nostocacean cyanobacteria from Brazilian environments.</title>
        <authorList>
            <person name="Alvarenga D.O."/>
            <person name="Andreote A.P.D."/>
            <person name="Branco L.H.Z."/>
            <person name="Delbaje E."/>
            <person name="Cruz R.B."/>
            <person name="Varani A.M."/>
            <person name="Fiore M.F."/>
        </authorList>
    </citation>
    <scope>NUCLEOTIDE SEQUENCE [LARGE SCALE GENOMIC DNA]</scope>
    <source>
        <strain evidence="2 3">CENA67</strain>
    </source>
</reference>
<accession>A0A8J7HTC6</accession>
<feature type="domain" description="DUF4351" evidence="1">
    <location>
        <begin position="206"/>
        <end position="264"/>
    </location>
</feature>
<comment type="caution">
    <text evidence="2">The sequence shown here is derived from an EMBL/GenBank/DDBJ whole genome shotgun (WGS) entry which is preliminary data.</text>
</comment>
<gene>
    <name evidence="2" type="ORF">I8748_07735</name>
</gene>